<evidence type="ECO:0000256" key="7">
    <source>
        <dbReference type="ARBA" id="ARBA00023136"/>
    </source>
</evidence>
<dbReference type="AlphaFoldDB" id="A0A562V4U9"/>
<dbReference type="InterPro" id="IPR051322">
    <property type="entry name" value="AA_ABC_Transporter_Permease"/>
</dbReference>
<organism evidence="10 11">
    <name type="scientific">Stackebrandtia albiflava</name>
    <dbReference type="NCBI Taxonomy" id="406432"/>
    <lineage>
        <taxon>Bacteria</taxon>
        <taxon>Bacillati</taxon>
        <taxon>Actinomycetota</taxon>
        <taxon>Actinomycetes</taxon>
        <taxon>Glycomycetales</taxon>
        <taxon>Glycomycetaceae</taxon>
        <taxon>Stackebrandtia</taxon>
    </lineage>
</organism>
<dbReference type="Proteomes" id="UP000321617">
    <property type="component" value="Unassembled WGS sequence"/>
</dbReference>
<feature type="transmembrane region" description="Helical" evidence="8">
    <location>
        <begin position="77"/>
        <end position="101"/>
    </location>
</feature>
<feature type="transmembrane region" description="Helical" evidence="8">
    <location>
        <begin position="183"/>
        <end position="203"/>
    </location>
</feature>
<protein>
    <submittedName>
        <fullName evidence="10">D-methionine transport system permease protein</fullName>
    </submittedName>
</protein>
<evidence type="ECO:0000256" key="3">
    <source>
        <dbReference type="ARBA" id="ARBA00022448"/>
    </source>
</evidence>
<reference evidence="10 11" key="1">
    <citation type="journal article" date="2013" name="Stand. Genomic Sci.">
        <title>Genomic Encyclopedia of Type Strains, Phase I: The one thousand microbial genomes (KMG-I) project.</title>
        <authorList>
            <person name="Kyrpides N.C."/>
            <person name="Woyke T."/>
            <person name="Eisen J.A."/>
            <person name="Garrity G."/>
            <person name="Lilburn T.G."/>
            <person name="Beck B.J."/>
            <person name="Whitman W.B."/>
            <person name="Hugenholtz P."/>
            <person name="Klenk H.P."/>
        </authorList>
    </citation>
    <scope>NUCLEOTIDE SEQUENCE [LARGE SCALE GENOMIC DNA]</scope>
    <source>
        <strain evidence="10 11">DSM 45044</strain>
    </source>
</reference>
<keyword evidence="6 8" id="KW-1133">Transmembrane helix</keyword>
<dbReference type="OrthoDB" id="9793490at2"/>
<dbReference type="Gene3D" id="1.10.3720.10">
    <property type="entry name" value="MetI-like"/>
    <property type="match status" value="1"/>
</dbReference>
<dbReference type="GO" id="GO:0005886">
    <property type="term" value="C:plasma membrane"/>
    <property type="evidence" value="ECO:0007669"/>
    <property type="project" value="UniProtKB-SubCell"/>
</dbReference>
<evidence type="ECO:0000256" key="8">
    <source>
        <dbReference type="RuleBase" id="RU363032"/>
    </source>
</evidence>
<accession>A0A562V4U9</accession>
<dbReference type="PANTHER" id="PTHR30450:SF1">
    <property type="entry name" value="D-METHIONINE TRANSPORT SYSTEM PERMEASE PROTEIN METI-RELATED"/>
    <property type="match status" value="1"/>
</dbReference>
<dbReference type="Pfam" id="PF00528">
    <property type="entry name" value="BPD_transp_1"/>
    <property type="match status" value="1"/>
</dbReference>
<comment type="subcellular location">
    <subcellularLocation>
        <location evidence="1 8">Cell membrane</location>
        <topology evidence="1 8">Multi-pass membrane protein</topology>
    </subcellularLocation>
</comment>
<feature type="transmembrane region" description="Helical" evidence="8">
    <location>
        <begin position="51"/>
        <end position="71"/>
    </location>
</feature>
<evidence type="ECO:0000256" key="6">
    <source>
        <dbReference type="ARBA" id="ARBA00022989"/>
    </source>
</evidence>
<feature type="domain" description="ABC transmembrane type-1" evidence="9">
    <location>
        <begin position="9"/>
        <end position="203"/>
    </location>
</feature>
<dbReference type="CDD" id="cd06261">
    <property type="entry name" value="TM_PBP2"/>
    <property type="match status" value="1"/>
</dbReference>
<evidence type="ECO:0000256" key="2">
    <source>
        <dbReference type="ARBA" id="ARBA00007069"/>
    </source>
</evidence>
<feature type="transmembrane region" description="Helical" evidence="8">
    <location>
        <begin position="20"/>
        <end position="39"/>
    </location>
</feature>
<dbReference type="SUPFAM" id="SSF161098">
    <property type="entry name" value="MetI-like"/>
    <property type="match status" value="1"/>
</dbReference>
<dbReference type="FunFam" id="1.10.3720.10:FF:000002">
    <property type="entry name" value="D-methionine ABC transporter permease MetI"/>
    <property type="match status" value="1"/>
</dbReference>
<dbReference type="PANTHER" id="PTHR30450">
    <property type="entry name" value="ABC TRANSPORTER PERMEASE"/>
    <property type="match status" value="1"/>
</dbReference>
<feature type="transmembrane region" description="Helical" evidence="8">
    <location>
        <begin position="141"/>
        <end position="163"/>
    </location>
</feature>
<dbReference type="RefSeq" id="WP_147140373.1">
    <property type="nucleotide sequence ID" value="NZ_BAABIJ010000002.1"/>
</dbReference>
<comment type="similarity">
    <text evidence="2">Belongs to the binding-protein-dependent transport system permease family. CysTW subfamily.</text>
</comment>
<name>A0A562V4U9_9ACTN</name>
<gene>
    <name evidence="10" type="ORF">LX16_3670</name>
</gene>
<dbReference type="InterPro" id="IPR000515">
    <property type="entry name" value="MetI-like"/>
</dbReference>
<proteinExistence type="inferred from homology"/>
<evidence type="ECO:0000256" key="5">
    <source>
        <dbReference type="ARBA" id="ARBA00022692"/>
    </source>
</evidence>
<keyword evidence="5 8" id="KW-0812">Transmembrane</keyword>
<evidence type="ECO:0000313" key="10">
    <source>
        <dbReference type="EMBL" id="TWJ12903.1"/>
    </source>
</evidence>
<keyword evidence="11" id="KW-1185">Reference proteome</keyword>
<evidence type="ECO:0000256" key="4">
    <source>
        <dbReference type="ARBA" id="ARBA00022475"/>
    </source>
</evidence>
<evidence type="ECO:0000259" key="9">
    <source>
        <dbReference type="PROSITE" id="PS50928"/>
    </source>
</evidence>
<keyword evidence="4" id="KW-1003">Cell membrane</keyword>
<dbReference type="InterPro" id="IPR035906">
    <property type="entry name" value="MetI-like_sf"/>
</dbReference>
<sequence length="213" mass="22227">MTEKLVEASLETLHMVGLSALWTLLAGVPLGVLLFATGPGGFRRRPVTHRVVGTVVNVGRSAPFVILMVAITPLTRALVGTTIGSAAAVVPLAVAAVPFFARLVESALLDVDPGLLEAADSMGAGRLGTIRHVMLPEALPGLLRGFTVTVVAITGYSAMAGAIGGGGLGDLAIRYGYQRYETGYMIATVVLLVALVQVVQFLGDHTARRLDRR</sequence>
<evidence type="ECO:0000256" key="1">
    <source>
        <dbReference type="ARBA" id="ARBA00004651"/>
    </source>
</evidence>
<dbReference type="GO" id="GO:0048473">
    <property type="term" value="P:D-methionine transmembrane transport"/>
    <property type="evidence" value="ECO:0007669"/>
    <property type="project" value="TreeGrafter"/>
</dbReference>
<evidence type="ECO:0000313" key="11">
    <source>
        <dbReference type="Proteomes" id="UP000321617"/>
    </source>
</evidence>
<comment type="caution">
    <text evidence="10">The sequence shown here is derived from an EMBL/GenBank/DDBJ whole genome shotgun (WGS) entry which is preliminary data.</text>
</comment>
<dbReference type="EMBL" id="VLLL01000006">
    <property type="protein sequence ID" value="TWJ12903.1"/>
    <property type="molecule type" value="Genomic_DNA"/>
</dbReference>
<keyword evidence="3 8" id="KW-0813">Transport</keyword>
<dbReference type="PROSITE" id="PS50928">
    <property type="entry name" value="ABC_TM1"/>
    <property type="match status" value="1"/>
</dbReference>
<keyword evidence="7 8" id="KW-0472">Membrane</keyword>